<organism evidence="7 8">
    <name type="scientific">Hibiscus sabdariffa</name>
    <name type="common">roselle</name>
    <dbReference type="NCBI Taxonomy" id="183260"/>
    <lineage>
        <taxon>Eukaryota</taxon>
        <taxon>Viridiplantae</taxon>
        <taxon>Streptophyta</taxon>
        <taxon>Embryophyta</taxon>
        <taxon>Tracheophyta</taxon>
        <taxon>Spermatophyta</taxon>
        <taxon>Magnoliopsida</taxon>
        <taxon>eudicotyledons</taxon>
        <taxon>Gunneridae</taxon>
        <taxon>Pentapetalae</taxon>
        <taxon>rosids</taxon>
        <taxon>malvids</taxon>
        <taxon>Malvales</taxon>
        <taxon>Malvaceae</taxon>
        <taxon>Malvoideae</taxon>
        <taxon>Hibiscus</taxon>
    </lineage>
</organism>
<dbReference type="InterPro" id="IPR036390">
    <property type="entry name" value="WH_DNA-bd_sf"/>
</dbReference>
<evidence type="ECO:0000259" key="6">
    <source>
        <dbReference type="Pfam" id="PF08100"/>
    </source>
</evidence>
<accession>A0ABR2TFA4</accession>
<evidence type="ECO:0000256" key="3">
    <source>
        <dbReference type="ARBA" id="ARBA00022691"/>
    </source>
</evidence>
<dbReference type="SUPFAM" id="SSF46785">
    <property type="entry name" value="Winged helix' DNA-binding domain"/>
    <property type="match status" value="1"/>
</dbReference>
<reference evidence="7 8" key="1">
    <citation type="journal article" date="2024" name="G3 (Bethesda)">
        <title>Genome assembly of Hibiscus sabdariffa L. provides insights into metabolisms of medicinal natural products.</title>
        <authorList>
            <person name="Kim T."/>
        </authorList>
    </citation>
    <scope>NUCLEOTIDE SEQUENCE [LARGE SCALE GENOMIC DNA]</scope>
    <source>
        <strain evidence="7">TK-2024</strain>
        <tissue evidence="7">Old leaves</tissue>
    </source>
</reference>
<feature type="domain" description="O-methyltransferase C-terminal" evidence="5">
    <location>
        <begin position="165"/>
        <end position="361"/>
    </location>
</feature>
<feature type="region of interest" description="Disordered" evidence="4">
    <location>
        <begin position="1"/>
        <end position="25"/>
    </location>
</feature>
<dbReference type="InterPro" id="IPR001077">
    <property type="entry name" value="COMT_C"/>
</dbReference>
<dbReference type="Pfam" id="PF08100">
    <property type="entry name" value="Dimerisation"/>
    <property type="match status" value="1"/>
</dbReference>
<dbReference type="Gene3D" id="3.40.50.150">
    <property type="entry name" value="Vaccinia Virus protein VP39"/>
    <property type="match status" value="1"/>
</dbReference>
<evidence type="ECO:0000256" key="2">
    <source>
        <dbReference type="ARBA" id="ARBA00022679"/>
    </source>
</evidence>
<dbReference type="SUPFAM" id="SSF53335">
    <property type="entry name" value="S-adenosyl-L-methionine-dependent methyltransferases"/>
    <property type="match status" value="1"/>
</dbReference>
<dbReference type="PIRSF" id="PIRSF005739">
    <property type="entry name" value="O-mtase"/>
    <property type="match status" value="1"/>
</dbReference>
<evidence type="ECO:0000313" key="8">
    <source>
        <dbReference type="Proteomes" id="UP001396334"/>
    </source>
</evidence>
<sequence length="386" mass="42723">METLVQKLKNGNKQGSLDKLPNKRKLKRDGEFTTKEDEACLRALQYATSTVLPFALKTAIDLDLLEIIAKSGPGSKVSAAEIVSKLPAKNPNASDIIDRLLRFLTTRSVLDCDLVTDRDGKTVRLYGVSSTGRYFLRNEEGISLVQFLNAITDTHSLGVLQATLEGGSPFERLYGANVFEVVAKDRSFGNVFNQSMSNYTAIIMKGVLQNYKGFEGLTQLIDVGGGLGTNLKLIVSKYPQIKGINFDLPPVVKEAPNIPGVEHVGGDMFDKIPSGEVIFMKNVLHDWGEEKCLKLLRNCYEAIPESGKVILLESIMPELPTTDMVTATTTYFDVAMLLVLPDGKERTFREFQTLATQAGFSAFKPVCRAYNYWVMELFKNVNNSPQ</sequence>
<evidence type="ECO:0000259" key="5">
    <source>
        <dbReference type="Pfam" id="PF00891"/>
    </source>
</evidence>
<dbReference type="InterPro" id="IPR036388">
    <property type="entry name" value="WH-like_DNA-bd_sf"/>
</dbReference>
<dbReference type="Gene3D" id="1.10.10.10">
    <property type="entry name" value="Winged helix-like DNA-binding domain superfamily/Winged helix DNA-binding domain"/>
    <property type="match status" value="1"/>
</dbReference>
<keyword evidence="2" id="KW-0808">Transferase</keyword>
<dbReference type="InterPro" id="IPR016461">
    <property type="entry name" value="COMT-like"/>
</dbReference>
<gene>
    <name evidence="7" type="ORF">V6N11_078184</name>
</gene>
<dbReference type="InterPro" id="IPR029063">
    <property type="entry name" value="SAM-dependent_MTases_sf"/>
</dbReference>
<keyword evidence="1" id="KW-0489">Methyltransferase</keyword>
<name>A0ABR2TFA4_9ROSI</name>
<dbReference type="Proteomes" id="UP001396334">
    <property type="component" value="Unassembled WGS sequence"/>
</dbReference>
<feature type="domain" description="O-methyltransferase dimerisation" evidence="6">
    <location>
        <begin position="44"/>
        <end position="137"/>
    </location>
</feature>
<comment type="caution">
    <text evidence="7">The sequence shown here is derived from an EMBL/GenBank/DDBJ whole genome shotgun (WGS) entry which is preliminary data.</text>
</comment>
<dbReference type="PROSITE" id="PS51683">
    <property type="entry name" value="SAM_OMT_II"/>
    <property type="match status" value="1"/>
</dbReference>
<protein>
    <submittedName>
        <fullName evidence="7">Uncharacterized protein</fullName>
    </submittedName>
</protein>
<dbReference type="Pfam" id="PF00891">
    <property type="entry name" value="Methyltransf_2"/>
    <property type="match status" value="1"/>
</dbReference>
<dbReference type="InterPro" id="IPR012967">
    <property type="entry name" value="COMT_dimerisation"/>
</dbReference>
<evidence type="ECO:0000313" key="7">
    <source>
        <dbReference type="EMBL" id="KAK9036175.1"/>
    </source>
</evidence>
<keyword evidence="3" id="KW-0949">S-adenosyl-L-methionine</keyword>
<dbReference type="PANTHER" id="PTHR11746">
    <property type="entry name" value="O-METHYLTRANSFERASE"/>
    <property type="match status" value="1"/>
</dbReference>
<evidence type="ECO:0000256" key="4">
    <source>
        <dbReference type="SAM" id="MobiDB-lite"/>
    </source>
</evidence>
<evidence type="ECO:0000256" key="1">
    <source>
        <dbReference type="ARBA" id="ARBA00022603"/>
    </source>
</evidence>
<dbReference type="EMBL" id="JBBPBN010000006">
    <property type="protein sequence ID" value="KAK9036175.1"/>
    <property type="molecule type" value="Genomic_DNA"/>
</dbReference>
<proteinExistence type="predicted"/>
<keyword evidence="8" id="KW-1185">Reference proteome</keyword>